<dbReference type="CDD" id="cd00590">
    <property type="entry name" value="RRM_SF"/>
    <property type="match status" value="1"/>
</dbReference>
<name>A0A4P9ZAK5_9ASCO</name>
<gene>
    <name evidence="5" type="ORF">METBISCDRAFT_1007</name>
</gene>
<dbReference type="Proteomes" id="UP000268321">
    <property type="component" value="Unassembled WGS sequence"/>
</dbReference>
<feature type="non-terminal residue" evidence="5">
    <location>
        <position position="265"/>
    </location>
</feature>
<dbReference type="SMART" id="SM00360">
    <property type="entry name" value="RRM"/>
    <property type="match status" value="2"/>
</dbReference>
<feature type="non-terminal residue" evidence="5">
    <location>
        <position position="1"/>
    </location>
</feature>
<feature type="compositionally biased region" description="Basic and acidic residues" evidence="3">
    <location>
        <begin position="200"/>
        <end position="220"/>
    </location>
</feature>
<dbReference type="AlphaFoldDB" id="A0A4P9ZAK5"/>
<dbReference type="GO" id="GO:0003729">
    <property type="term" value="F:mRNA binding"/>
    <property type="evidence" value="ECO:0007669"/>
    <property type="project" value="TreeGrafter"/>
</dbReference>
<dbReference type="Pfam" id="PF00076">
    <property type="entry name" value="RRM_1"/>
    <property type="match status" value="1"/>
</dbReference>
<proteinExistence type="predicted"/>
<evidence type="ECO:0000256" key="2">
    <source>
        <dbReference type="PROSITE-ProRule" id="PRU00176"/>
    </source>
</evidence>
<keyword evidence="1 2" id="KW-0694">RNA-binding</keyword>
<evidence type="ECO:0000259" key="4">
    <source>
        <dbReference type="PROSITE" id="PS50102"/>
    </source>
</evidence>
<sequence length="265" mass="29857">NKLFVRPISFDLTKEQVEEHFAPSARVVDVQMMRGYSFVTFESAEEAQRAFDTLNNSDLGGSQLQLEFAKPKKEDDRGKYRVRVTKLPETTAWQEFKDFVREKCGFAPTFAKVFREEESGETVGLLEFSSAEEVETAVGALNETEFQDVVLAAEEDTTPFVPPQRRPSGRGGFRDGSRGRGGRGGFREGGFRGGRGGRGGFRDEYRGGRNEYRGDRDSYRGGRGGLRGGRGGRGDRGGYDRGDRGDRGDRYERDYYVRDRSPTRY</sequence>
<keyword evidence="6" id="KW-1185">Reference proteome</keyword>
<dbReference type="InterPro" id="IPR012677">
    <property type="entry name" value="Nucleotide-bd_a/b_plait_sf"/>
</dbReference>
<accession>A0A4P9ZAK5</accession>
<dbReference type="Gene3D" id="3.30.70.330">
    <property type="match status" value="2"/>
</dbReference>
<feature type="compositionally biased region" description="Basic and acidic residues" evidence="3">
    <location>
        <begin position="232"/>
        <end position="265"/>
    </location>
</feature>
<dbReference type="SUPFAM" id="SSF54928">
    <property type="entry name" value="RNA-binding domain, RBD"/>
    <property type="match status" value="1"/>
</dbReference>
<evidence type="ECO:0000256" key="3">
    <source>
        <dbReference type="SAM" id="MobiDB-lite"/>
    </source>
</evidence>
<feature type="compositionally biased region" description="Gly residues" evidence="3">
    <location>
        <begin position="221"/>
        <end position="231"/>
    </location>
</feature>
<feature type="domain" description="RRM" evidence="4">
    <location>
        <begin position="1"/>
        <end position="71"/>
    </location>
</feature>
<dbReference type="InterPro" id="IPR050502">
    <property type="entry name" value="Euk_RNA-bind_prot"/>
</dbReference>
<dbReference type="PROSITE" id="PS50102">
    <property type="entry name" value="RRM"/>
    <property type="match status" value="1"/>
</dbReference>
<feature type="region of interest" description="Disordered" evidence="3">
    <location>
        <begin position="154"/>
        <end position="265"/>
    </location>
</feature>
<dbReference type="InterPro" id="IPR000504">
    <property type="entry name" value="RRM_dom"/>
</dbReference>
<dbReference type="PANTHER" id="PTHR48025:SF1">
    <property type="entry name" value="RRM DOMAIN-CONTAINING PROTEIN"/>
    <property type="match status" value="1"/>
</dbReference>
<evidence type="ECO:0000256" key="1">
    <source>
        <dbReference type="ARBA" id="ARBA00022884"/>
    </source>
</evidence>
<organism evidence="5 6">
    <name type="scientific">Metschnikowia bicuspidata</name>
    <dbReference type="NCBI Taxonomy" id="27322"/>
    <lineage>
        <taxon>Eukaryota</taxon>
        <taxon>Fungi</taxon>
        <taxon>Dikarya</taxon>
        <taxon>Ascomycota</taxon>
        <taxon>Saccharomycotina</taxon>
        <taxon>Pichiomycetes</taxon>
        <taxon>Metschnikowiaceae</taxon>
        <taxon>Metschnikowia</taxon>
    </lineage>
</organism>
<dbReference type="InterPro" id="IPR035979">
    <property type="entry name" value="RBD_domain_sf"/>
</dbReference>
<evidence type="ECO:0000313" key="6">
    <source>
        <dbReference type="Proteomes" id="UP000268321"/>
    </source>
</evidence>
<protein>
    <recommendedName>
        <fullName evidence="4">RRM domain-containing protein</fullName>
    </recommendedName>
</protein>
<dbReference type="OrthoDB" id="1099063at2759"/>
<evidence type="ECO:0000313" key="5">
    <source>
        <dbReference type="EMBL" id="RKP29783.1"/>
    </source>
</evidence>
<dbReference type="PANTHER" id="PTHR48025">
    <property type="entry name" value="OS02G0815200 PROTEIN"/>
    <property type="match status" value="1"/>
</dbReference>
<reference evidence="6" key="1">
    <citation type="journal article" date="2018" name="Nat. Microbiol.">
        <title>Leveraging single-cell genomics to expand the fungal tree of life.</title>
        <authorList>
            <person name="Ahrendt S.R."/>
            <person name="Quandt C.A."/>
            <person name="Ciobanu D."/>
            <person name="Clum A."/>
            <person name="Salamov A."/>
            <person name="Andreopoulos B."/>
            <person name="Cheng J.F."/>
            <person name="Woyke T."/>
            <person name="Pelin A."/>
            <person name="Henrissat B."/>
            <person name="Reynolds N.K."/>
            <person name="Benny G.L."/>
            <person name="Smith M.E."/>
            <person name="James T.Y."/>
            <person name="Grigoriev I.V."/>
        </authorList>
    </citation>
    <scope>NUCLEOTIDE SEQUENCE [LARGE SCALE GENOMIC DNA]</scope>
    <source>
        <strain evidence="6">Baker2002</strain>
    </source>
</reference>
<dbReference type="EMBL" id="ML004474">
    <property type="protein sequence ID" value="RKP29783.1"/>
    <property type="molecule type" value="Genomic_DNA"/>
</dbReference>